<proteinExistence type="predicted"/>
<reference evidence="2" key="1">
    <citation type="submission" date="2014-11" db="EMBL/GenBank/DDBJ databases">
        <authorList>
            <person name="Genoscope - CEA"/>
        </authorList>
    </citation>
    <scope>NUCLEOTIDE SEQUENCE</scope>
    <source>
        <strain evidence="2">IPO1609</strain>
    </source>
</reference>
<evidence type="ECO:0000313" key="3">
    <source>
        <dbReference type="Proteomes" id="UP000053470"/>
    </source>
</evidence>
<accession>A0A7U7PQS5</accession>
<dbReference type="EMBL" id="LN651281">
    <property type="protein sequence ID" value="CEJ17301.1"/>
    <property type="molecule type" value="Genomic_DNA"/>
</dbReference>
<reference evidence="2" key="2">
    <citation type="submission" date="2022-04" db="EMBL/GenBank/DDBJ databases">
        <title>Genomic draft of R. solanacearum strain IPO1609, a phylotype IIB1/biovar 2/race 3 strain isolated from potato in Europe.</title>
        <authorList>
            <person name="Boucher C."/>
            <person name="Carrere S."/>
            <person name="Dossat C."/>
            <person name="Elbaz M."/>
            <person name="Genin S."/>
            <person name="Gouzy J."/>
            <person name="Prior P."/>
            <person name="Segurens B."/>
            <person name="Wincker P."/>
        </authorList>
    </citation>
    <scope>NUCLEOTIDE SEQUENCE</scope>
    <source>
        <strain evidence="2">IPO1609</strain>
    </source>
</reference>
<feature type="region of interest" description="Disordered" evidence="1">
    <location>
        <begin position="292"/>
        <end position="337"/>
    </location>
</feature>
<organism evidence="2 3">
    <name type="scientific">Ralstonia solanacearum IPO1609</name>
    <dbReference type="NCBI Taxonomy" id="564066"/>
    <lineage>
        <taxon>Bacteria</taxon>
        <taxon>Pseudomonadati</taxon>
        <taxon>Pseudomonadota</taxon>
        <taxon>Betaproteobacteria</taxon>
        <taxon>Burkholderiales</taxon>
        <taxon>Burkholderiaceae</taxon>
        <taxon>Ralstonia</taxon>
        <taxon>Ralstonia solanacearum species complex</taxon>
    </lineage>
</organism>
<feature type="compositionally biased region" description="Low complexity" evidence="1">
    <location>
        <begin position="379"/>
        <end position="395"/>
    </location>
</feature>
<gene>
    <name evidence="2" type="ORF">RSIPO_05017</name>
</gene>
<feature type="region of interest" description="Disordered" evidence="1">
    <location>
        <begin position="374"/>
        <end position="406"/>
    </location>
</feature>
<dbReference type="AlphaFoldDB" id="A0A7U7PQS5"/>
<dbReference type="Proteomes" id="UP000053470">
    <property type="component" value="Unassembled WGS sequence"/>
</dbReference>
<feature type="compositionally biased region" description="Polar residues" evidence="1">
    <location>
        <begin position="293"/>
        <end position="310"/>
    </location>
</feature>
<evidence type="ECO:0000256" key="1">
    <source>
        <dbReference type="SAM" id="MobiDB-lite"/>
    </source>
</evidence>
<protein>
    <submittedName>
        <fullName evidence="2">Prophage protein</fullName>
    </submittedName>
</protein>
<keyword evidence="3" id="KW-1185">Reference proteome</keyword>
<dbReference type="RefSeq" id="WP_020957803.1">
    <property type="nucleotide sequence ID" value="NZ_LN651281.1"/>
</dbReference>
<feature type="compositionally biased region" description="Low complexity" evidence="1">
    <location>
        <begin position="311"/>
        <end position="326"/>
    </location>
</feature>
<evidence type="ECO:0000313" key="2">
    <source>
        <dbReference type="EMBL" id="CEJ17301.1"/>
    </source>
</evidence>
<name>A0A7U7PQS5_RALSL</name>
<sequence length="500" mass="51555">MIARLLIGTVRFAGGMVFWFLKRLVFCMLVVVVLALFARGAHAASVPVRSGSSGLTSWAVETSTLDRVVNVTNAGVQIGRDIVARVGYGGKQIGAIAAMEVSAIGIADMAAVVARASTPVMVAMLVGDLALRGLQQCAGGGTGWCKRAPANPSEGDTGFNGFGWSYGYNTVSTGGGIGNGIAPSPGAACSAIAASDAYLAGQNARLSSMRPTGNGTSYECHFTNDGGSNFYAGTSQAGSCVSGYVLSGGACKPDPSVPASWLPVSYPDIAAAWNAQMVANPNRIPDYWKEMTPEQQAEAQKNAQRQPTRMSGSGSDSVSDPSAKSGSETKAKSDGTLQTCTTNTAVTVKARPNDSATAAASPLNYQTTAVDTTKCPDATTTTTTNSDTGNTGSSSQPNDSVSDTPFGDVPKLYDAKYKEGMLGVWKASKPNVQTTAFYQAIASMFPTVGGGSCPAFSLNLNVMAQGNYGVRSIDVPCSLFQTIGLIILATAAFTARKILF</sequence>